<dbReference type="GO" id="GO:0007189">
    <property type="term" value="P:adenylate cyclase-activating G protein-coupled receptor signaling pathway"/>
    <property type="evidence" value="ECO:0007669"/>
    <property type="project" value="Ensembl"/>
</dbReference>
<name>A0A8D0GLX3_SPHPU</name>
<evidence type="ECO:0000256" key="3">
    <source>
        <dbReference type="ARBA" id="ARBA00022448"/>
    </source>
</evidence>
<dbReference type="GO" id="GO:0010628">
    <property type="term" value="P:positive regulation of gene expression"/>
    <property type="evidence" value="ECO:0007669"/>
    <property type="project" value="Ensembl"/>
</dbReference>
<keyword evidence="5 11" id="KW-0812">Transmembrane</keyword>
<keyword evidence="3" id="KW-0813">Transport</keyword>
<dbReference type="GO" id="GO:1990410">
    <property type="term" value="P:adrenomedullin receptor signaling pathway"/>
    <property type="evidence" value="ECO:0007669"/>
    <property type="project" value="Ensembl"/>
</dbReference>
<proteinExistence type="inferred from homology"/>
<dbReference type="GO" id="GO:0002040">
    <property type="term" value="P:sprouting angiogenesis"/>
    <property type="evidence" value="ECO:0007669"/>
    <property type="project" value="Ensembl"/>
</dbReference>
<dbReference type="GO" id="GO:0034333">
    <property type="term" value="P:adherens junction assembly"/>
    <property type="evidence" value="ECO:0007669"/>
    <property type="project" value="Ensembl"/>
</dbReference>
<dbReference type="GO" id="GO:0097084">
    <property type="term" value="P:vascular associated smooth muscle cell development"/>
    <property type="evidence" value="ECO:0007669"/>
    <property type="project" value="Ensembl"/>
</dbReference>
<comment type="similarity">
    <text evidence="2">Belongs to the RAMP family.</text>
</comment>
<evidence type="ECO:0000256" key="7">
    <source>
        <dbReference type="ARBA" id="ARBA00022989"/>
    </source>
</evidence>
<dbReference type="GO" id="GO:0070831">
    <property type="term" value="P:basement membrane assembly"/>
    <property type="evidence" value="ECO:0007669"/>
    <property type="project" value="Ensembl"/>
</dbReference>
<keyword evidence="13" id="KW-1185">Reference proteome</keyword>
<dbReference type="GO" id="GO:0150060">
    <property type="term" value="P:amylin receptor 2 signaling pathway"/>
    <property type="evidence" value="ECO:0007669"/>
    <property type="project" value="Ensembl"/>
</dbReference>
<protein>
    <submittedName>
        <fullName evidence="12">Receptor activity modifying protein 2</fullName>
    </submittedName>
</protein>
<dbReference type="GO" id="GO:0008217">
    <property type="term" value="P:regulation of blood pressure"/>
    <property type="evidence" value="ECO:0007669"/>
    <property type="project" value="Ensembl"/>
</dbReference>
<dbReference type="GO" id="GO:0007507">
    <property type="term" value="P:heart development"/>
    <property type="evidence" value="ECO:0007669"/>
    <property type="project" value="Ensembl"/>
</dbReference>
<feature type="transmembrane region" description="Helical" evidence="11">
    <location>
        <begin position="113"/>
        <end position="134"/>
    </location>
</feature>
<evidence type="ECO:0000256" key="4">
    <source>
        <dbReference type="ARBA" id="ARBA00022475"/>
    </source>
</evidence>
<reference evidence="12" key="1">
    <citation type="submission" date="2025-08" db="UniProtKB">
        <authorList>
            <consortium name="Ensembl"/>
        </authorList>
    </citation>
    <scope>IDENTIFICATION</scope>
</reference>
<dbReference type="GO" id="GO:0043116">
    <property type="term" value="P:negative regulation of vascular permeability"/>
    <property type="evidence" value="ECO:0007669"/>
    <property type="project" value="Ensembl"/>
</dbReference>
<dbReference type="GO" id="GO:0015026">
    <property type="term" value="F:coreceptor activity"/>
    <property type="evidence" value="ECO:0007669"/>
    <property type="project" value="Ensembl"/>
</dbReference>
<keyword evidence="6" id="KW-0732">Signal</keyword>
<dbReference type="GeneTree" id="ENSGT00940000160264"/>
<dbReference type="Proteomes" id="UP000694392">
    <property type="component" value="Unplaced"/>
</dbReference>
<evidence type="ECO:0000256" key="10">
    <source>
        <dbReference type="ARBA" id="ARBA00023170"/>
    </source>
</evidence>
<evidence type="ECO:0000313" key="13">
    <source>
        <dbReference type="Proteomes" id="UP000694392"/>
    </source>
</evidence>
<evidence type="ECO:0000256" key="8">
    <source>
        <dbReference type="ARBA" id="ARBA00023136"/>
    </source>
</evidence>
<evidence type="ECO:0000256" key="11">
    <source>
        <dbReference type="SAM" id="Phobius"/>
    </source>
</evidence>
<evidence type="ECO:0000256" key="6">
    <source>
        <dbReference type="ARBA" id="ARBA00022729"/>
    </source>
</evidence>
<dbReference type="Ensembl" id="ENSSPUT00000007628.1">
    <property type="protein sequence ID" value="ENSSPUP00000007156.1"/>
    <property type="gene ID" value="ENSSPUG00000005530.1"/>
</dbReference>
<accession>A0A8D0GLX3</accession>
<comment type="subcellular location">
    <subcellularLocation>
        <location evidence="1">Cell membrane</location>
        <topology evidence="1">Single-pass type I membrane protein</topology>
    </subcellularLocation>
</comment>
<dbReference type="PANTHER" id="PTHR14076:SF9">
    <property type="entry name" value="RECEPTOR ACTIVITY-MODIFYING PROTEIN 2"/>
    <property type="match status" value="1"/>
</dbReference>
<dbReference type="AlphaFoldDB" id="A0A8D0GLX3"/>
<dbReference type="GO" id="GO:0001605">
    <property type="term" value="F:adrenomedullin receptor activity"/>
    <property type="evidence" value="ECO:0007669"/>
    <property type="project" value="Ensembl"/>
</dbReference>
<sequence>PAVPSVSHPLVLYGQLLIPLASSFPDYYVNCSLRCGHNFIDQMNNVSMEHWCEWRFISRPYSHLRHCLETLAEKNNFSYPNNIAEHIITMSHKYYFHNCTQERQTLMDPPEDLLLAMIIAPICLIPFLVALVVWKSKDGETQS</sequence>
<evidence type="ECO:0000313" key="12">
    <source>
        <dbReference type="Ensembl" id="ENSSPUP00000007156.1"/>
    </source>
</evidence>
<keyword evidence="4" id="KW-1003">Cell membrane</keyword>
<dbReference type="GO" id="GO:0006886">
    <property type="term" value="P:intracellular protein transport"/>
    <property type="evidence" value="ECO:0007669"/>
    <property type="project" value="InterPro"/>
</dbReference>
<dbReference type="GO" id="GO:0009986">
    <property type="term" value="C:cell surface"/>
    <property type="evidence" value="ECO:0007669"/>
    <property type="project" value="Ensembl"/>
</dbReference>
<dbReference type="GO" id="GO:1990409">
    <property type="term" value="F:adrenomedullin binding"/>
    <property type="evidence" value="ECO:0007669"/>
    <property type="project" value="Ensembl"/>
</dbReference>
<dbReference type="GO" id="GO:2000352">
    <property type="term" value="P:negative regulation of endothelial cell apoptotic process"/>
    <property type="evidence" value="ECO:0007669"/>
    <property type="project" value="Ensembl"/>
</dbReference>
<dbReference type="GO" id="GO:2001214">
    <property type="term" value="P:positive regulation of vasculogenesis"/>
    <property type="evidence" value="ECO:0007669"/>
    <property type="project" value="Ensembl"/>
</dbReference>
<dbReference type="GO" id="GO:0032870">
    <property type="term" value="P:cellular response to hormone stimulus"/>
    <property type="evidence" value="ECO:0007669"/>
    <property type="project" value="TreeGrafter"/>
</dbReference>
<dbReference type="GO" id="GO:0072659">
    <property type="term" value="P:protein localization to plasma membrane"/>
    <property type="evidence" value="ECO:0007669"/>
    <property type="project" value="Ensembl"/>
</dbReference>
<dbReference type="GO" id="GO:0005737">
    <property type="term" value="C:cytoplasm"/>
    <property type="evidence" value="ECO:0007669"/>
    <property type="project" value="Ensembl"/>
</dbReference>
<dbReference type="InterPro" id="IPR006985">
    <property type="entry name" value="RAMP"/>
</dbReference>
<evidence type="ECO:0000256" key="1">
    <source>
        <dbReference type="ARBA" id="ARBA00004251"/>
    </source>
</evidence>
<dbReference type="Pfam" id="PF04901">
    <property type="entry name" value="RAMP"/>
    <property type="match status" value="1"/>
</dbReference>
<dbReference type="GO" id="GO:0045766">
    <property type="term" value="P:positive regulation of angiogenesis"/>
    <property type="evidence" value="ECO:0007669"/>
    <property type="project" value="Ensembl"/>
</dbReference>
<keyword evidence="8 11" id="KW-0472">Membrane</keyword>
<evidence type="ECO:0000256" key="2">
    <source>
        <dbReference type="ARBA" id="ARBA00007087"/>
    </source>
</evidence>
<keyword evidence="7 11" id="KW-1133">Transmembrane helix</keyword>
<keyword evidence="10" id="KW-0675">Receptor</keyword>
<dbReference type="InterPro" id="IPR038126">
    <property type="entry name" value="RAMP_sf"/>
</dbReference>
<gene>
    <name evidence="12" type="primary">RAMP2</name>
</gene>
<dbReference type="GO" id="GO:1903143">
    <property type="term" value="C:adrenomedullin receptor complex"/>
    <property type="evidence" value="ECO:0007669"/>
    <property type="project" value="Ensembl"/>
</dbReference>
<dbReference type="GO" id="GO:0001570">
    <property type="term" value="P:vasculogenesis"/>
    <property type="evidence" value="ECO:0007669"/>
    <property type="project" value="Ensembl"/>
</dbReference>
<dbReference type="GO" id="GO:0070830">
    <property type="term" value="P:bicellular tight junction assembly"/>
    <property type="evidence" value="ECO:0007669"/>
    <property type="project" value="Ensembl"/>
</dbReference>
<dbReference type="OMA" id="THACYHE"/>
<organism evidence="12 13">
    <name type="scientific">Sphenodon punctatus</name>
    <name type="common">Tuatara</name>
    <name type="synonym">Hatteria punctata</name>
    <dbReference type="NCBI Taxonomy" id="8508"/>
    <lineage>
        <taxon>Eukaryota</taxon>
        <taxon>Metazoa</taxon>
        <taxon>Chordata</taxon>
        <taxon>Craniata</taxon>
        <taxon>Vertebrata</taxon>
        <taxon>Euteleostomi</taxon>
        <taxon>Lepidosauria</taxon>
        <taxon>Sphenodontia</taxon>
        <taxon>Sphenodontidae</taxon>
        <taxon>Sphenodon</taxon>
    </lineage>
</organism>
<dbReference type="GO" id="GO:0006816">
    <property type="term" value="P:calcium ion transport"/>
    <property type="evidence" value="ECO:0007669"/>
    <property type="project" value="Ensembl"/>
</dbReference>
<dbReference type="Gene3D" id="1.10.150.510">
    <property type="entry name" value="Receptor activity modifying family"/>
    <property type="match status" value="1"/>
</dbReference>
<evidence type="ECO:0000256" key="9">
    <source>
        <dbReference type="ARBA" id="ARBA00023157"/>
    </source>
</evidence>
<reference evidence="12" key="2">
    <citation type="submission" date="2025-09" db="UniProtKB">
        <authorList>
            <consortium name="Ensembl"/>
        </authorList>
    </citation>
    <scope>IDENTIFICATION</scope>
</reference>
<dbReference type="GO" id="GO:0031623">
    <property type="term" value="P:receptor internalization"/>
    <property type="evidence" value="ECO:0007669"/>
    <property type="project" value="Ensembl"/>
</dbReference>
<dbReference type="GO" id="GO:0008277">
    <property type="term" value="P:regulation of G protein-coupled receptor signaling pathway"/>
    <property type="evidence" value="ECO:0007669"/>
    <property type="project" value="InterPro"/>
</dbReference>
<evidence type="ECO:0000256" key="5">
    <source>
        <dbReference type="ARBA" id="ARBA00022692"/>
    </source>
</evidence>
<dbReference type="GO" id="GO:0035924">
    <property type="term" value="P:cellular response to vascular endothelial growth factor stimulus"/>
    <property type="evidence" value="ECO:0007669"/>
    <property type="project" value="Ensembl"/>
</dbReference>
<dbReference type="PANTHER" id="PTHR14076">
    <property type="entry name" value="RECEPTOR ACTIVITY MODIFYING PROTEIN RAMP"/>
    <property type="match status" value="1"/>
</dbReference>
<keyword evidence="9" id="KW-1015">Disulfide bond</keyword>